<proteinExistence type="predicted"/>
<organism evidence="2">
    <name type="scientific">uncultured Thermomicrobiales bacterium</name>
    <dbReference type="NCBI Taxonomy" id="1645740"/>
    <lineage>
        <taxon>Bacteria</taxon>
        <taxon>Pseudomonadati</taxon>
        <taxon>Thermomicrobiota</taxon>
        <taxon>Thermomicrobia</taxon>
        <taxon>Thermomicrobiales</taxon>
        <taxon>environmental samples</taxon>
    </lineage>
</organism>
<evidence type="ECO:0000256" key="1">
    <source>
        <dbReference type="SAM" id="MobiDB-lite"/>
    </source>
</evidence>
<dbReference type="AlphaFoldDB" id="A0A6J4V9S7"/>
<sequence length="74" mass="7635">MSASDRAPRALSFSPIPGDDRAGVHGGVRRGSEGYRLGAGRAPGEDAGRAPGPPLPGGVGRDRDRDGRSLRSNR</sequence>
<accession>A0A6J4V9S7</accession>
<gene>
    <name evidence="2" type="ORF">AVDCRST_MAG49-3821</name>
</gene>
<feature type="compositionally biased region" description="Basic and acidic residues" evidence="1">
    <location>
        <begin position="60"/>
        <end position="74"/>
    </location>
</feature>
<name>A0A6J4V9S7_9BACT</name>
<feature type="region of interest" description="Disordered" evidence="1">
    <location>
        <begin position="1"/>
        <end position="74"/>
    </location>
</feature>
<evidence type="ECO:0000313" key="2">
    <source>
        <dbReference type="EMBL" id="CAA9572883.1"/>
    </source>
</evidence>
<dbReference type="EMBL" id="CADCWG010000269">
    <property type="protein sequence ID" value="CAA9572883.1"/>
    <property type="molecule type" value="Genomic_DNA"/>
</dbReference>
<reference evidence="2" key="1">
    <citation type="submission" date="2020-02" db="EMBL/GenBank/DDBJ databases">
        <authorList>
            <person name="Meier V. D."/>
        </authorList>
    </citation>
    <scope>NUCLEOTIDE SEQUENCE</scope>
    <source>
        <strain evidence="2">AVDCRST_MAG49</strain>
    </source>
</reference>
<protein>
    <submittedName>
        <fullName evidence="2">Uncharacterized protein</fullName>
    </submittedName>
</protein>